<organism evidence="1 2">
    <name type="scientific">Xenoophorus captivus</name>
    <dbReference type="NCBI Taxonomy" id="1517983"/>
    <lineage>
        <taxon>Eukaryota</taxon>
        <taxon>Metazoa</taxon>
        <taxon>Chordata</taxon>
        <taxon>Craniata</taxon>
        <taxon>Vertebrata</taxon>
        <taxon>Euteleostomi</taxon>
        <taxon>Actinopterygii</taxon>
        <taxon>Neopterygii</taxon>
        <taxon>Teleostei</taxon>
        <taxon>Neoteleostei</taxon>
        <taxon>Acanthomorphata</taxon>
        <taxon>Ovalentaria</taxon>
        <taxon>Atherinomorphae</taxon>
        <taxon>Cyprinodontiformes</taxon>
        <taxon>Goodeidae</taxon>
        <taxon>Xenoophorus</taxon>
    </lineage>
</organism>
<proteinExistence type="predicted"/>
<name>A0ABV0RZQ0_9TELE</name>
<accession>A0ABV0RZQ0</accession>
<gene>
    <name evidence="1" type="ORF">XENOCAPTIV_008319</name>
</gene>
<protein>
    <submittedName>
        <fullName evidence="1">Uncharacterized protein</fullName>
    </submittedName>
</protein>
<keyword evidence="2" id="KW-1185">Reference proteome</keyword>
<evidence type="ECO:0000313" key="2">
    <source>
        <dbReference type="Proteomes" id="UP001434883"/>
    </source>
</evidence>
<evidence type="ECO:0000313" key="1">
    <source>
        <dbReference type="EMBL" id="MEQ2213013.1"/>
    </source>
</evidence>
<comment type="caution">
    <text evidence="1">The sequence shown here is derived from an EMBL/GenBank/DDBJ whole genome shotgun (WGS) entry which is preliminary data.</text>
</comment>
<dbReference type="EMBL" id="JAHRIN010060785">
    <property type="protein sequence ID" value="MEQ2213013.1"/>
    <property type="molecule type" value="Genomic_DNA"/>
</dbReference>
<reference evidence="1 2" key="1">
    <citation type="submission" date="2021-06" db="EMBL/GenBank/DDBJ databases">
        <authorList>
            <person name="Palmer J.M."/>
        </authorList>
    </citation>
    <scope>NUCLEOTIDE SEQUENCE [LARGE SCALE GENOMIC DNA]</scope>
    <source>
        <strain evidence="1 2">XC_2019</strain>
        <tissue evidence="1">Muscle</tissue>
    </source>
</reference>
<sequence>LNSSGNSLKTGMEEETPEELLIKQHRKEKKDLQGINTHLLLSCCINDLIMRCIWVCVFCDLEHEKV</sequence>
<feature type="non-terminal residue" evidence="1">
    <location>
        <position position="1"/>
    </location>
</feature>
<dbReference type="Proteomes" id="UP001434883">
    <property type="component" value="Unassembled WGS sequence"/>
</dbReference>